<feature type="domain" description="EGF-like" evidence="24">
    <location>
        <begin position="1824"/>
        <end position="1866"/>
    </location>
</feature>
<evidence type="ECO:0000256" key="12">
    <source>
        <dbReference type="ARBA" id="ARBA00022782"/>
    </source>
</evidence>
<dbReference type="PROSITE" id="PS51220">
    <property type="entry name" value="NIDO"/>
    <property type="match status" value="1"/>
</dbReference>
<feature type="domain" description="EGF-like" evidence="24">
    <location>
        <begin position="1912"/>
        <end position="1948"/>
    </location>
</feature>
<keyword evidence="10" id="KW-0732">Signal</keyword>
<keyword evidence="4" id="KW-1003">Cell membrane</keyword>
<dbReference type="PROSITE" id="PS00010">
    <property type="entry name" value="ASX_HYDROXYL"/>
    <property type="match status" value="20"/>
</dbReference>
<keyword evidence="11" id="KW-0677">Repeat</keyword>
<evidence type="ECO:0000256" key="20">
    <source>
        <dbReference type="PROSITE-ProRule" id="PRU00302"/>
    </source>
</evidence>
<evidence type="ECO:0000256" key="11">
    <source>
        <dbReference type="ARBA" id="ARBA00022737"/>
    </source>
</evidence>
<comment type="caution">
    <text evidence="18">Lacks conserved residue(s) required for the propagation of feature annotation.</text>
</comment>
<feature type="domain" description="EGF-like" evidence="24">
    <location>
        <begin position="1695"/>
        <end position="1735"/>
    </location>
</feature>
<feature type="domain" description="EGF-like" evidence="24">
    <location>
        <begin position="1493"/>
        <end position="1533"/>
    </location>
</feature>
<dbReference type="PROSITE" id="PS01187">
    <property type="entry name" value="EGF_CA"/>
    <property type="match status" value="9"/>
</dbReference>
<feature type="domain" description="EGF-like" evidence="24">
    <location>
        <begin position="2406"/>
        <end position="2446"/>
    </location>
</feature>
<feature type="region of interest" description="Disordered" evidence="21">
    <location>
        <begin position="2947"/>
        <end position="2976"/>
    </location>
</feature>
<evidence type="ECO:0000256" key="5">
    <source>
        <dbReference type="ARBA" id="ARBA00022525"/>
    </source>
</evidence>
<dbReference type="GO" id="GO:0051093">
    <property type="term" value="P:negative regulation of developmental process"/>
    <property type="evidence" value="ECO:0007669"/>
    <property type="project" value="UniProtKB-ARBA"/>
</dbReference>
<dbReference type="InterPro" id="IPR009030">
    <property type="entry name" value="Growth_fac_rcpt_cys_sf"/>
</dbReference>
<dbReference type="EMBL" id="JAIZAY010000014">
    <property type="protein sequence ID" value="KAJ8029809.1"/>
    <property type="molecule type" value="Genomic_DNA"/>
</dbReference>
<dbReference type="SMART" id="SM00832">
    <property type="entry name" value="C8"/>
    <property type="match status" value="1"/>
</dbReference>
<feature type="transmembrane region" description="Helical" evidence="22">
    <location>
        <begin position="2803"/>
        <end position="2828"/>
    </location>
</feature>
<feature type="domain" description="EGF-like" evidence="24">
    <location>
        <begin position="1990"/>
        <end position="2031"/>
    </location>
</feature>
<dbReference type="InterPro" id="IPR003886">
    <property type="entry name" value="NIDO_dom"/>
</dbReference>
<dbReference type="PROSITE" id="PS00022">
    <property type="entry name" value="EGF_1"/>
    <property type="match status" value="2"/>
</dbReference>
<evidence type="ECO:0000256" key="18">
    <source>
        <dbReference type="PROSITE-ProRule" id="PRU00076"/>
    </source>
</evidence>
<feature type="domain" description="EGF-like" evidence="24">
    <location>
        <begin position="2158"/>
        <end position="2204"/>
    </location>
</feature>
<evidence type="ECO:0000259" key="26">
    <source>
        <dbReference type="PROSITE" id="PS50923"/>
    </source>
</evidence>
<dbReference type="CDD" id="cd00112">
    <property type="entry name" value="LDLa"/>
    <property type="match status" value="1"/>
</dbReference>
<dbReference type="GO" id="GO:0007160">
    <property type="term" value="P:cell-matrix adhesion"/>
    <property type="evidence" value="ECO:0007669"/>
    <property type="project" value="InterPro"/>
</dbReference>
<protein>
    <submittedName>
        <fullName evidence="29">Mucin-like protein</fullName>
    </submittedName>
</protein>
<dbReference type="Gene3D" id="3.30.70.960">
    <property type="entry name" value="SEA domain"/>
    <property type="match status" value="1"/>
</dbReference>
<dbReference type="SMART" id="SM00179">
    <property type="entry name" value="EGF_CA"/>
    <property type="match status" value="23"/>
</dbReference>
<dbReference type="FunFam" id="2.10.25.10:FF:000240">
    <property type="entry name" value="Vitamin K-dependent protein S"/>
    <property type="match status" value="1"/>
</dbReference>
<keyword evidence="15 18" id="KW-1015">Disulfide bond</keyword>
<evidence type="ECO:0000259" key="24">
    <source>
        <dbReference type="PROSITE" id="PS50026"/>
    </source>
</evidence>
<dbReference type="SMART" id="SM00216">
    <property type="entry name" value="VWD"/>
    <property type="match status" value="2"/>
</dbReference>
<keyword evidence="12" id="KW-0221">Differentiation</keyword>
<feature type="disulfide bond" evidence="20">
    <location>
        <begin position="477"/>
        <end position="504"/>
    </location>
</feature>
<evidence type="ECO:0000256" key="1">
    <source>
        <dbReference type="ARBA" id="ARBA00004247"/>
    </source>
</evidence>
<dbReference type="InterPro" id="IPR000742">
    <property type="entry name" value="EGF"/>
</dbReference>
<dbReference type="GO" id="GO:0051241">
    <property type="term" value="P:negative regulation of multicellular organismal process"/>
    <property type="evidence" value="ECO:0007669"/>
    <property type="project" value="UniProtKB-ARBA"/>
</dbReference>
<comment type="subcellular location">
    <subcellularLocation>
        <location evidence="1">Apical cell membrane</location>
        <topology evidence="1">Single-pass type I membrane protein</topology>
    </subcellularLocation>
    <subcellularLocation>
        <location evidence="2">Secreted</location>
    </subcellularLocation>
</comment>
<feature type="disulfide bond" evidence="18">
    <location>
        <begin position="510"/>
        <end position="520"/>
    </location>
</feature>
<evidence type="ECO:0000256" key="21">
    <source>
        <dbReference type="SAM" id="MobiDB-lite"/>
    </source>
</evidence>
<feature type="domain" description="EGF-like" evidence="24">
    <location>
        <begin position="1575"/>
        <end position="1613"/>
    </location>
</feature>
<keyword evidence="30" id="KW-1185">Reference proteome</keyword>
<sequence>MRGFALLYGNIHVYSFDGRPFTLYGNGSFVMLSDCLEETSHFKVVTEFFKIATQPGVSTISQLSVDVGKQNFVFYKDGTVEVNDVPQLLPVAIGSAIKIWQAGLTIFLETDFGLQVRWLTIHGTVMVGLTESWRGKVCGLAGNFNNNPYDDLADASGNILTLNQFARSWEVRKNSVSPSQENMAKARFCTEKANLTAANERCRILLDENGPMGSCVPNLPDASDRYYWDCYYDVCFSDGDITNRGCGTIATFVSECNKAGHAVDEWRNVAMCEALDCPIGADYHSSIRMPCPETCASLGEFGRSICGSQELFEGCFCRSNLKQEGDKCVSEASCGCFYDGSYFKKGTDFITRACDESCECGDNGQASCIPIECHTKAYCGLMDDIYGCHCQTGYEGDGEHCRDDKQSSDHCPSDDHTRCDSGRYISNDLLCDGKGDCEDDSDESEKHCRGPCPRLYVLNGRPSVSSTEHGTSAQVICNTGYEAESDDKIVLCNDGNWIGSLSACKNIDDCASSPCVHGFCLDHVNDYSCSCHNGWKGRNCDEGLSLVRRTCSKFVSVKIVENGLIIFTKQNVWYRGTYSYPNSWSFNFITAVAPFWADAEIAYNDGKVNYQIYERTSTEKITLMDKVAGSIMHSIKVTGFQPTWMLVVTWEHLLPPGGVDANTFQAVLITDGRYSFALFNYQECDMNWNVASLSSPNVIIGYSPGDYRDIQIQNLYPFRTIEDRYRPDLHIGNTGKMGRWQFRLENNNEDTVNSKKFCLDWYNSEGSTWQWLSSFDPCPPSYWQARRDRRYRYIQKSSNVKYWPGVPSRWRSQTGTDFYEDIRNERYGEMCYQPSLFRPWWWWWGGWWWQRLFWWSWSPVKGNICCYNRYDFSLIRGYQSLFHSSVVERYQFNTGWGFSYYRYEDWFGRDFLPRYHCCMKADDEYFCNLYRQRRPDANSWGYRPPGWGWFFGDPHMRTLDGYDYTFNGLGEYVLVTIKSEDSGDDLFQLQGRTERAINKETEEATKATVFNAFAAVFQNSTKVQIGLDENDEDLVIYVDDEWFNITRLKEEEIYTHDENGTFMLSFQKDDNSSSITALWDSGISITVEAKHFLLDVVFSAPELYQNGSTRGLLGVWDGDATNDFVLPNETLKEPSAGANLTERELYGFGETWRVSPEKSLFLPSSRRKRATDNDVFEPIFLDDLKKNVSIEDPVFYENATARCKESIECLFDALATKNEAIGESSKKSQDTFQKDQKAIKNFPPNVTGDNEILVKVGEEAVYNFQTFDQDGDEVYVSLMGNITDEELSDGLVSWTPDSLNKVSLIIRASDNQSTSVLQPTIKVCDCKNGGTCLWNEYTENSAIVADKFAVVICNCTSGWTGDFCEEDLNACEDDPCYPGVACIDQLPPSENATCGNCPNHLAGDGFQCYDADECAVENPPCDQICTNVQGGYECSCEEGYVLDPDDRTNCSDIDECTLQENNCHQNAKCINTRGSFNCTCNEGYFGDGITCEDRDECLELTSACHLYANCTNIDGGYICTCMEGFEGNGVHCTNVDECSRHYHDCDVHATCADSEGSYSCTCDIGWTGNGRQCSKTSQCESSPCHIFADCVDGEQGFNCICQDGFVGDGYTCQYVDACASGYHDCNPDMECVNNKSSYYCQCGEGYNTVGDTCEDINECDEDSVCSPHANCNNTEPGYSCECSAGFQGDGLYCNDINECASVECPSEFHECLNTLGSYICVCTSGYNETSSGDCEDVDECVLNISDCAQHCTNTEGGYECSCDEGYKTVSSNPSECEDLDECLLGLADCSQECNNTSPRENNGLRYVCYCADGFFEYGPGECKDINECSNSSLNECSQNCNNTHGSYTCECDDGYELNPVDNSTCDDINECLTNPSICNTTTEVCINTVGSFTCACLAGQYERDQNTNSCIDINECSGNPCSNDGSCKNTIGSFQCECNDGFTGTGFECTDIDECTSHSCADNALCINFDGGYNCTCLDGFEGDGRNCTDINECERNDSLCIGADRKCKNTFGSYVCVCEEGYTGDGNICFDIDECAPSETKDAIAKCHADADCENTVGSYVCTCKHGFEGNGTECTDIDECSGTNGCSNNSFCSNTHGSYRCDCYEGYRGTNNCSDINECKENLHDCNRWATCSNTNGGFSCHCNDGFTGDGKRCFDINECKTDALNNCHQSANCLNNNGSYTCQCNDGFASVPGVPVGTDCQDVNECEGTAPVCDFLSENCVNEIGSYRCECKEGFKKDLSLTCIATKTQSLRAKFTAIQGFQVGGGLLDTENLEEYRKDLETDVNAILKDLVGYLGSFVSFITFFPETILDIHFNLQFQNSSSVNTSHIESTFRDGLDNNILPPDNVLDLSSIEIGEPVINPCAEGTDDCVENAQCVFSGISGSFTCICSKGWTGDGKTKCTDIDECLQVNNTCNPREVCINTDGSYLCQCDLDQGYALLDGDCIASKVFTTNITINEIDGLPATFHDSLYDPVTTNFTVLSSKLCKLIYASVLSKVDTHYRNDHILCNVQQFLPTSSIRAEVALVFRRESSITKDNLENTFNTRLSNISFFMDNGFTNMTLSSEALEFNGAEGMTTTLPPTTQIATTDVTTDESSTTSMTTEDSTISVTTQSKTTHGTAKDATTVVTTVSTGCRDNSTCKRAEYCIQNECKCRRNAGYSRKMNGGECEATKILQISFSIVEYNGEEAVYNHSLEDRESTYFTKIEKDVCFVLTFTFNNFNDQTLKSSYKRCRVLQFFDGSIGADVDLVFDKESNVTSFLVEEAIEEVLLRDNNTLSENITNTNLLLRPNSLAVKQLTTVLLIVFVTFCTLLLAILCASCIIFILKIRRRKRGYRGYVDGKQGVFNMSSNVSESSEEIPMAQIAHPSLGKVSTSDLGSLRSEEVERLEHFAKVLERMPDWNTQMSSSLYERQAGPSGHDISAPEAIYNRRGPYIADGSEALRRKKRGQLRDPGQFHMPRPGVNKPSTIGWQDK</sequence>
<dbReference type="InterPro" id="IPR000082">
    <property type="entry name" value="SEA_dom"/>
</dbReference>
<evidence type="ECO:0000256" key="8">
    <source>
        <dbReference type="ARBA" id="ARBA00022583"/>
    </source>
</evidence>
<feature type="domain" description="VWFD" evidence="28">
    <location>
        <begin position="3"/>
        <end position="178"/>
    </location>
</feature>
<evidence type="ECO:0000256" key="6">
    <source>
        <dbReference type="ARBA" id="ARBA00022536"/>
    </source>
</evidence>
<name>A0A9Q1BNR0_HOLLE</name>
<dbReference type="PROSITE" id="PS50026">
    <property type="entry name" value="EGF_3"/>
    <property type="match status" value="19"/>
</dbReference>
<dbReference type="GO" id="GO:0003002">
    <property type="term" value="P:regionalization"/>
    <property type="evidence" value="ECO:0007669"/>
    <property type="project" value="UniProtKB-ARBA"/>
</dbReference>
<dbReference type="GO" id="GO:0008593">
    <property type="term" value="P:regulation of Notch signaling pathway"/>
    <property type="evidence" value="ECO:0007669"/>
    <property type="project" value="UniProtKB-ARBA"/>
</dbReference>
<dbReference type="InterPro" id="IPR000152">
    <property type="entry name" value="EGF-type_Asp/Asn_hydroxyl_site"/>
</dbReference>
<dbReference type="InterPro" id="IPR024731">
    <property type="entry name" value="NELL2-like_EGF"/>
</dbReference>
<feature type="domain" description="Sushi" evidence="26">
    <location>
        <begin position="446"/>
        <end position="506"/>
    </location>
</feature>
<proteinExistence type="predicted"/>
<evidence type="ECO:0000313" key="30">
    <source>
        <dbReference type="Proteomes" id="UP001152320"/>
    </source>
</evidence>
<keyword evidence="3" id="KW-0217">Developmental protein</keyword>
<organism evidence="29 30">
    <name type="scientific">Holothuria leucospilota</name>
    <name type="common">Black long sea cucumber</name>
    <name type="synonym">Mertensiothuria leucospilota</name>
    <dbReference type="NCBI Taxonomy" id="206669"/>
    <lineage>
        <taxon>Eukaryota</taxon>
        <taxon>Metazoa</taxon>
        <taxon>Echinodermata</taxon>
        <taxon>Eleutherozoa</taxon>
        <taxon>Echinozoa</taxon>
        <taxon>Holothuroidea</taxon>
        <taxon>Aspidochirotacea</taxon>
        <taxon>Aspidochirotida</taxon>
        <taxon>Holothuriidae</taxon>
        <taxon>Holothuria</taxon>
    </lineage>
</organism>
<keyword evidence="20" id="KW-0768">Sushi</keyword>
<feature type="disulfide bond" evidence="18">
    <location>
        <begin position="2373"/>
        <end position="2390"/>
    </location>
</feature>
<dbReference type="GO" id="GO:0006897">
    <property type="term" value="P:endocytosis"/>
    <property type="evidence" value="ECO:0007669"/>
    <property type="project" value="UniProtKB-KW"/>
</dbReference>
<evidence type="ECO:0000256" key="3">
    <source>
        <dbReference type="ARBA" id="ARBA00022473"/>
    </source>
</evidence>
<feature type="domain" description="AMOP" evidence="25">
    <location>
        <begin position="750"/>
        <end position="934"/>
    </location>
</feature>
<feature type="domain" description="EGF-like" evidence="24">
    <location>
        <begin position="2362"/>
        <end position="2405"/>
    </location>
</feature>
<dbReference type="CDD" id="cd00054">
    <property type="entry name" value="EGF_CA"/>
    <property type="match status" value="17"/>
</dbReference>
<feature type="domain" description="EGF-like" evidence="24">
    <location>
        <begin position="2117"/>
        <end position="2157"/>
    </location>
</feature>
<feature type="compositionally biased region" description="Low complexity" evidence="21">
    <location>
        <begin position="2591"/>
        <end position="2609"/>
    </location>
</feature>
<dbReference type="Pfam" id="PF12947">
    <property type="entry name" value="EGF_3"/>
    <property type="match status" value="6"/>
</dbReference>
<dbReference type="GO" id="GO:0060255">
    <property type="term" value="P:regulation of macromolecule metabolic process"/>
    <property type="evidence" value="ECO:0007669"/>
    <property type="project" value="UniProtKB-ARBA"/>
</dbReference>
<evidence type="ECO:0000256" key="7">
    <source>
        <dbReference type="ARBA" id="ARBA00022553"/>
    </source>
</evidence>
<dbReference type="InterPro" id="IPR013032">
    <property type="entry name" value="EGF-like_CS"/>
</dbReference>
<dbReference type="Gene3D" id="2.10.25.10">
    <property type="entry name" value="Laminin"/>
    <property type="match status" value="24"/>
</dbReference>
<dbReference type="Pfam" id="PF14670">
    <property type="entry name" value="FXa_inhibition"/>
    <property type="match status" value="1"/>
</dbReference>
<dbReference type="PANTHER" id="PTHR24039">
    <property type="entry name" value="FIBRILLIN-RELATED"/>
    <property type="match status" value="1"/>
</dbReference>
<feature type="domain" description="NIDO" evidence="27">
    <location>
        <begin position="594"/>
        <end position="747"/>
    </location>
</feature>
<dbReference type="GO" id="GO:0048592">
    <property type="term" value="P:eye morphogenesis"/>
    <property type="evidence" value="ECO:0007669"/>
    <property type="project" value="UniProtKB-ARBA"/>
</dbReference>
<feature type="region of interest" description="Disordered" evidence="21">
    <location>
        <begin position="2591"/>
        <end position="2613"/>
    </location>
</feature>
<feature type="domain" description="EGF-like" evidence="24">
    <location>
        <begin position="1452"/>
        <end position="1492"/>
    </location>
</feature>
<dbReference type="SMART" id="SM00192">
    <property type="entry name" value="LDLa"/>
    <property type="match status" value="1"/>
</dbReference>
<dbReference type="SUPFAM" id="SSF57196">
    <property type="entry name" value="EGF/Laminin"/>
    <property type="match status" value="3"/>
</dbReference>
<evidence type="ECO:0000256" key="15">
    <source>
        <dbReference type="ARBA" id="ARBA00023157"/>
    </source>
</evidence>
<dbReference type="SMART" id="SM00032">
    <property type="entry name" value="CCP"/>
    <property type="match status" value="1"/>
</dbReference>
<evidence type="ECO:0000256" key="10">
    <source>
        <dbReference type="ARBA" id="ARBA00022729"/>
    </source>
</evidence>
<evidence type="ECO:0000259" key="25">
    <source>
        <dbReference type="PROSITE" id="PS50856"/>
    </source>
</evidence>
<reference evidence="29" key="1">
    <citation type="submission" date="2021-10" db="EMBL/GenBank/DDBJ databases">
        <title>Tropical sea cucumber genome reveals ecological adaptation and Cuvierian tubules defense mechanism.</title>
        <authorList>
            <person name="Chen T."/>
        </authorList>
    </citation>
    <scope>NUCLEOTIDE SEQUENCE</scope>
    <source>
        <strain evidence="29">Nanhai2018</strain>
        <tissue evidence="29">Muscle</tissue>
    </source>
</reference>
<dbReference type="Pfam" id="PF00094">
    <property type="entry name" value="VWD"/>
    <property type="match status" value="2"/>
</dbReference>
<evidence type="ECO:0000256" key="9">
    <source>
        <dbReference type="ARBA" id="ARBA00022692"/>
    </source>
</evidence>
<dbReference type="InterPro" id="IPR000436">
    <property type="entry name" value="Sushi_SCR_CCP_dom"/>
</dbReference>
<feature type="domain" description="EGF-like" evidence="24">
    <location>
        <begin position="1534"/>
        <end position="1574"/>
    </location>
</feature>
<dbReference type="Proteomes" id="UP001152320">
    <property type="component" value="Chromosome 14"/>
</dbReference>
<feature type="disulfide bond" evidence="18">
    <location>
        <begin position="531"/>
        <end position="540"/>
    </location>
</feature>
<dbReference type="Pfam" id="PF12661">
    <property type="entry name" value="hEGF"/>
    <property type="match status" value="1"/>
</dbReference>
<keyword evidence="7" id="KW-0597">Phosphoprotein</keyword>
<dbReference type="InterPro" id="IPR002172">
    <property type="entry name" value="LDrepeatLR_classA_rpt"/>
</dbReference>
<dbReference type="Pfam" id="PF07645">
    <property type="entry name" value="EGF_CA"/>
    <property type="match status" value="13"/>
</dbReference>
<dbReference type="Pfam" id="PF06119">
    <property type="entry name" value="NIDO"/>
    <property type="match status" value="1"/>
</dbReference>
<dbReference type="InterPro" id="IPR049883">
    <property type="entry name" value="NOTCH1_EGF-like"/>
</dbReference>
<feature type="domain" description="EGF-like" evidence="24">
    <location>
        <begin position="1614"/>
        <end position="1654"/>
    </location>
</feature>
<keyword evidence="9 22" id="KW-0812">Transmembrane</keyword>
<dbReference type="PROSITE" id="PS51233">
    <property type="entry name" value="VWFD"/>
    <property type="match status" value="2"/>
</dbReference>
<dbReference type="FunFam" id="2.10.25.10:FF:000009">
    <property type="entry name" value="Low-density lipoprotein receptor isoform 1"/>
    <property type="match status" value="1"/>
</dbReference>
<dbReference type="GO" id="GO:0005576">
    <property type="term" value="C:extracellular region"/>
    <property type="evidence" value="ECO:0007669"/>
    <property type="project" value="UniProtKB-SubCell"/>
</dbReference>
<evidence type="ECO:0000256" key="19">
    <source>
        <dbReference type="PROSITE-ProRule" id="PRU00124"/>
    </source>
</evidence>
<dbReference type="SUPFAM" id="SSF82671">
    <property type="entry name" value="SEA domain"/>
    <property type="match status" value="1"/>
</dbReference>
<dbReference type="PROSITE" id="PS50068">
    <property type="entry name" value="LDLRA_2"/>
    <property type="match status" value="1"/>
</dbReference>
<dbReference type="GO" id="GO:0016324">
    <property type="term" value="C:apical plasma membrane"/>
    <property type="evidence" value="ECO:0007669"/>
    <property type="project" value="UniProtKB-SubCell"/>
</dbReference>
<gene>
    <name evidence="29" type="ORF">HOLleu_29302</name>
</gene>
<dbReference type="GO" id="GO:0009967">
    <property type="term" value="P:positive regulation of signal transduction"/>
    <property type="evidence" value="ECO:0007669"/>
    <property type="project" value="UniProtKB-ARBA"/>
</dbReference>
<feature type="domain" description="EGF-like" evidence="24">
    <location>
        <begin position="1320"/>
        <end position="1365"/>
    </location>
</feature>
<feature type="domain" description="EGF-like" evidence="24">
    <location>
        <begin position="1655"/>
        <end position="1694"/>
    </location>
</feature>
<dbReference type="GO" id="GO:0080090">
    <property type="term" value="P:regulation of primary metabolic process"/>
    <property type="evidence" value="ECO:0007669"/>
    <property type="project" value="UniProtKB-ARBA"/>
</dbReference>
<feature type="domain" description="EGF-like" evidence="24">
    <location>
        <begin position="2078"/>
        <end position="2116"/>
    </location>
</feature>
<dbReference type="FunFam" id="2.10.25.10:FF:000014">
    <property type="entry name" value="Latent-transforming growth factor beta-binding protein 3"/>
    <property type="match status" value="1"/>
</dbReference>
<dbReference type="Pfam" id="PF01390">
    <property type="entry name" value="SEA"/>
    <property type="match status" value="1"/>
</dbReference>
<dbReference type="GO" id="GO:0005509">
    <property type="term" value="F:calcium ion binding"/>
    <property type="evidence" value="ECO:0007669"/>
    <property type="project" value="InterPro"/>
</dbReference>
<dbReference type="InterPro" id="IPR018097">
    <property type="entry name" value="EGF_Ca-bd_CS"/>
</dbReference>
<dbReference type="GO" id="GO:0048468">
    <property type="term" value="P:cell development"/>
    <property type="evidence" value="ECO:0007669"/>
    <property type="project" value="UniProtKB-ARBA"/>
</dbReference>
<comment type="caution">
    <text evidence="29">The sequence shown here is derived from an EMBL/GenBank/DDBJ whole genome shotgun (WGS) entry which is preliminary data.</text>
</comment>
<evidence type="ECO:0000256" key="16">
    <source>
        <dbReference type="ARBA" id="ARBA00023170"/>
    </source>
</evidence>
<feature type="domain" description="EGF-like" evidence="24">
    <location>
        <begin position="506"/>
        <end position="541"/>
    </location>
</feature>
<dbReference type="InterPro" id="IPR036364">
    <property type="entry name" value="SEA_dom_sf"/>
</dbReference>
<keyword evidence="8" id="KW-0254">Endocytosis</keyword>
<evidence type="ECO:0000259" key="28">
    <source>
        <dbReference type="PROSITE" id="PS51233"/>
    </source>
</evidence>
<dbReference type="SMART" id="SM00181">
    <property type="entry name" value="EGF"/>
    <property type="match status" value="25"/>
</dbReference>
<evidence type="ECO:0000256" key="14">
    <source>
        <dbReference type="ARBA" id="ARBA00023136"/>
    </source>
</evidence>
<keyword evidence="16" id="KW-0675">Receptor</keyword>
<evidence type="ECO:0000313" key="29">
    <source>
        <dbReference type="EMBL" id="KAJ8029809.1"/>
    </source>
</evidence>
<keyword evidence="14 22" id="KW-0472">Membrane</keyword>
<dbReference type="GO" id="GO:0030182">
    <property type="term" value="P:neuron differentiation"/>
    <property type="evidence" value="ECO:0007669"/>
    <property type="project" value="UniProtKB-ARBA"/>
</dbReference>
<feature type="domain" description="VWFD" evidence="28">
    <location>
        <begin position="946"/>
        <end position="1160"/>
    </location>
</feature>
<dbReference type="InterPro" id="IPR005533">
    <property type="entry name" value="AMOP_dom"/>
</dbReference>
<dbReference type="InterPro" id="IPR014853">
    <property type="entry name" value="VWF/SSPO/ZAN-like_Cys-rich_dom"/>
</dbReference>
<dbReference type="SUPFAM" id="SSF57184">
    <property type="entry name" value="Growth factor receptor domain"/>
    <property type="match status" value="7"/>
</dbReference>
<feature type="disulfide bond" evidence="19">
    <location>
        <begin position="419"/>
        <end position="437"/>
    </location>
</feature>
<dbReference type="FunFam" id="2.10.25.10:FF:000565">
    <property type="entry name" value="Predicted protein"/>
    <property type="match status" value="1"/>
</dbReference>
<feature type="disulfide bond" evidence="18">
    <location>
        <begin position="1355"/>
        <end position="1364"/>
    </location>
</feature>
<dbReference type="FunFam" id="2.10.25.10:FF:000038">
    <property type="entry name" value="Fibrillin 2"/>
    <property type="match status" value="10"/>
</dbReference>
<dbReference type="PROSITE" id="PS50024">
    <property type="entry name" value="SEA"/>
    <property type="match status" value="1"/>
</dbReference>
<accession>A0A9Q1BNR0</accession>
<keyword evidence="13 22" id="KW-1133">Transmembrane helix</keyword>
<evidence type="ECO:0000256" key="4">
    <source>
        <dbReference type="ARBA" id="ARBA00022475"/>
    </source>
</evidence>
<dbReference type="SMART" id="SM00539">
    <property type="entry name" value="NIDO"/>
    <property type="match status" value="1"/>
</dbReference>
<dbReference type="InterPro" id="IPR001881">
    <property type="entry name" value="EGF-like_Ca-bd_dom"/>
</dbReference>
<evidence type="ECO:0000256" key="22">
    <source>
        <dbReference type="SAM" id="Phobius"/>
    </source>
</evidence>
<feature type="compositionally biased region" description="Polar residues" evidence="21">
    <location>
        <begin position="2967"/>
        <end position="2976"/>
    </location>
</feature>
<dbReference type="SUPFAM" id="SSF57535">
    <property type="entry name" value="Complement control module/SCR domain"/>
    <property type="match status" value="1"/>
</dbReference>
<dbReference type="PROSITE" id="PS01186">
    <property type="entry name" value="EGF_2"/>
    <property type="match status" value="16"/>
</dbReference>
<keyword evidence="6 18" id="KW-0245">EGF-like domain</keyword>
<feature type="domain" description="EGF-like" evidence="24">
    <location>
        <begin position="1951"/>
        <end position="1989"/>
    </location>
</feature>
<evidence type="ECO:0000256" key="13">
    <source>
        <dbReference type="ARBA" id="ARBA00022989"/>
    </source>
</evidence>
<dbReference type="InterPro" id="IPR035976">
    <property type="entry name" value="Sushi/SCR/CCP_sf"/>
</dbReference>
<keyword evidence="5" id="KW-0964">Secreted</keyword>
<dbReference type="PROSITE" id="PS50856">
    <property type="entry name" value="AMOP"/>
    <property type="match status" value="1"/>
</dbReference>
<feature type="domain" description="SEA" evidence="23">
    <location>
        <begin position="2673"/>
        <end position="2802"/>
    </location>
</feature>
<feature type="domain" description="EGF-like" evidence="24">
    <location>
        <begin position="2032"/>
        <end position="2077"/>
    </location>
</feature>
<evidence type="ECO:0000259" key="27">
    <source>
        <dbReference type="PROSITE" id="PS51220"/>
    </source>
</evidence>
<dbReference type="InterPro" id="IPR001846">
    <property type="entry name" value="VWF_type-D"/>
</dbReference>
<keyword evidence="17" id="KW-0325">Glycoprotein</keyword>
<dbReference type="InterPro" id="IPR036084">
    <property type="entry name" value="Ser_inhib-like_sf"/>
</dbReference>
<evidence type="ECO:0000259" key="23">
    <source>
        <dbReference type="PROSITE" id="PS50024"/>
    </source>
</evidence>
<dbReference type="OrthoDB" id="4405280at2759"/>
<evidence type="ECO:0000256" key="2">
    <source>
        <dbReference type="ARBA" id="ARBA00004613"/>
    </source>
</evidence>
<dbReference type="PROSITE" id="PS50923">
    <property type="entry name" value="SUSHI"/>
    <property type="match status" value="1"/>
</dbReference>
<evidence type="ECO:0000256" key="17">
    <source>
        <dbReference type="ARBA" id="ARBA00023180"/>
    </source>
</evidence>
<dbReference type="SUPFAM" id="SSF57567">
    <property type="entry name" value="Serine protease inhibitors"/>
    <property type="match status" value="1"/>
</dbReference>